<evidence type="ECO:0000313" key="7">
    <source>
        <dbReference type="Proteomes" id="UP001286313"/>
    </source>
</evidence>
<dbReference type="PANTHER" id="PTHR24198:SF165">
    <property type="entry name" value="ANKYRIN REPEAT-CONTAINING PROTEIN-RELATED"/>
    <property type="match status" value="1"/>
</dbReference>
<dbReference type="InterPro" id="IPR002110">
    <property type="entry name" value="Ankyrin_rpt"/>
</dbReference>
<evidence type="ECO:0000256" key="5">
    <source>
        <dbReference type="SAM" id="Phobius"/>
    </source>
</evidence>
<feature type="transmembrane region" description="Helical" evidence="5">
    <location>
        <begin position="672"/>
        <end position="696"/>
    </location>
</feature>
<dbReference type="PROSITE" id="PS50088">
    <property type="entry name" value="ANK_REPEAT"/>
    <property type="match status" value="8"/>
</dbReference>
<feature type="repeat" description="ANK" evidence="3">
    <location>
        <begin position="436"/>
        <end position="468"/>
    </location>
</feature>
<feature type="repeat" description="ANK" evidence="3">
    <location>
        <begin position="57"/>
        <end position="81"/>
    </location>
</feature>
<dbReference type="PROSITE" id="PS50297">
    <property type="entry name" value="ANK_REP_REGION"/>
    <property type="match status" value="8"/>
</dbReference>
<sequence length="1057" mass="119988">MGRENSSADVHAKDEIDGTSPLHLAARRCSSLVNHQENNSIYDLLERGANINDRDKKGNTPLHEAAKWGHLRNCRVLIERGNARVGTNNHNCVTPLHYAAQQGHSEIVEFLIGKGADPNCRTKHKDLPLHYAAMKGHHKCCAVLAQYYKETEEGNHDTPIMLAAGRGYRHCLNVLFTTCVNVNYNNSKGNTALHMAVSVKGDFDKTVSMLVSMGADLNIQNKLGNTPLMEAISRNNIKCVDTLIEAKADMALRNKRSQSVLHMAASVNGVECMKSLLKIGVSQEVINDVDKEGMTALAIAVDRKRKRCTSMLLEYGASRTAGDICRHSLLHMAIKPRPSTFYSEAQFPTGERLLNLVLNKELDVNMKDSAGNSPLHVAAQNGCYNECKRLLQYSARVDDTDLRGRTALHMAAENGHSTILMLLIKSMAKFDATDYDKCTALHIAAAKGNLECCQVLVKAGKHLAKRKNVKNEYPLTVAFNSKHHHVFKYLLDTYPLRKLPDDLSSFLHSETYKLLNHTDDTKCNPSLQVIIESKWWRQGMGMYTIHREERSCSNFKKMIKSYPHLAKSVMSHCVVEADGQDDFHILEDKDYTMEAGFGSTVSKNDPSAKSPNPHRGQREERDSEIGYPGVEEGSKISEHPVGLMIKFNRRALLQHPLTTRWLHRKWMSSTRLLFMLLLVQRSISIGVLICSILFLLNWHHVEDQYKMTREEVCRDEGAKALPEGYYFNSVILHIWLFLILTIHLAFEINGFHKMRLAYANVNFFIVRLPFLVLSFILLVPLCSCELNTGIKDVFQWQCGLVALIIQWFDLIYNFNKLLRYNIFYVINRHFLKSYMKGTLFMVVIIAVFAFAFHVLLPSQKAFATFPRAIVKTVVWLRGDLAYDDTFLNKSLDYPIMANILFLIFSCVVGVFILTLLKVPSTDKRTLRAYQQVSRAHLILMFDMCFPCCKIDCCDTKNNSNTNHKNLCLNVFNKMTNAATPLLFKLSHMGYISEIYKNISEQDSDDDELCHEGSELDHLVQLKSRVKENTEKLDKLLEICNSINLESHLRPDSVFEGR</sequence>
<proteinExistence type="predicted"/>
<feature type="region of interest" description="Disordered" evidence="4">
    <location>
        <begin position="597"/>
        <end position="634"/>
    </location>
</feature>
<name>A0AAE1F9K3_PETCI</name>
<dbReference type="PRINTS" id="PR01415">
    <property type="entry name" value="ANKYRIN"/>
</dbReference>
<keyword evidence="2 3" id="KW-0040">ANK repeat</keyword>
<feature type="transmembrane region" description="Helical" evidence="5">
    <location>
        <begin position="725"/>
        <end position="746"/>
    </location>
</feature>
<reference evidence="6" key="1">
    <citation type="submission" date="2023-10" db="EMBL/GenBank/DDBJ databases">
        <title>Genome assemblies of two species of porcelain crab, Petrolisthes cinctipes and Petrolisthes manimaculis (Anomura: Porcellanidae).</title>
        <authorList>
            <person name="Angst P."/>
        </authorList>
    </citation>
    <scope>NUCLEOTIDE SEQUENCE</scope>
    <source>
        <strain evidence="6">PB745_01</strain>
        <tissue evidence="6">Gill</tissue>
    </source>
</reference>
<protein>
    <recommendedName>
        <fullName evidence="8">Transient receptor potential cation channel subfamily A member 1</fullName>
    </recommendedName>
</protein>
<feature type="repeat" description="ANK" evidence="3">
    <location>
        <begin position="403"/>
        <end position="435"/>
    </location>
</feature>
<dbReference type="SUPFAM" id="SSF48403">
    <property type="entry name" value="Ankyrin repeat"/>
    <property type="match status" value="2"/>
</dbReference>
<gene>
    <name evidence="6" type="ORF">Pcinc_025597</name>
</gene>
<comment type="caution">
    <text evidence="6">The sequence shown here is derived from an EMBL/GenBank/DDBJ whole genome shotgun (WGS) entry which is preliminary data.</text>
</comment>
<feature type="repeat" description="ANK" evidence="3">
    <location>
        <begin position="223"/>
        <end position="255"/>
    </location>
</feature>
<evidence type="ECO:0000256" key="2">
    <source>
        <dbReference type="ARBA" id="ARBA00023043"/>
    </source>
</evidence>
<feature type="transmembrane region" description="Helical" evidence="5">
    <location>
        <begin position="895"/>
        <end position="916"/>
    </location>
</feature>
<keyword evidence="7" id="KW-1185">Reference proteome</keyword>
<keyword evidence="1" id="KW-0677">Repeat</keyword>
<feature type="repeat" description="ANK" evidence="3">
    <location>
        <begin position="370"/>
        <end position="402"/>
    </location>
</feature>
<dbReference type="AlphaFoldDB" id="A0AAE1F9K3"/>
<feature type="transmembrane region" description="Helical" evidence="5">
    <location>
        <begin position="833"/>
        <end position="856"/>
    </location>
</feature>
<evidence type="ECO:0000313" key="6">
    <source>
        <dbReference type="EMBL" id="KAK3869072.1"/>
    </source>
</evidence>
<dbReference type="Gene3D" id="1.25.40.20">
    <property type="entry name" value="Ankyrin repeat-containing domain"/>
    <property type="match status" value="4"/>
</dbReference>
<feature type="compositionally biased region" description="Polar residues" evidence="4">
    <location>
        <begin position="599"/>
        <end position="610"/>
    </location>
</feature>
<dbReference type="SMART" id="SM00248">
    <property type="entry name" value="ANK"/>
    <property type="match status" value="13"/>
</dbReference>
<evidence type="ECO:0008006" key="8">
    <source>
        <dbReference type="Google" id="ProtNLM"/>
    </source>
</evidence>
<evidence type="ECO:0000256" key="3">
    <source>
        <dbReference type="PROSITE-ProRule" id="PRU00023"/>
    </source>
</evidence>
<dbReference type="Pfam" id="PF12796">
    <property type="entry name" value="Ank_2"/>
    <property type="match status" value="3"/>
</dbReference>
<dbReference type="Proteomes" id="UP001286313">
    <property type="component" value="Unassembled WGS sequence"/>
</dbReference>
<feature type="repeat" description="ANK" evidence="3">
    <location>
        <begin position="91"/>
        <end position="123"/>
    </location>
</feature>
<feature type="repeat" description="ANK" evidence="3">
    <location>
        <begin position="188"/>
        <end position="222"/>
    </location>
</feature>
<accession>A0AAE1F9K3</accession>
<dbReference type="Pfam" id="PF13637">
    <property type="entry name" value="Ank_4"/>
    <property type="match status" value="1"/>
</dbReference>
<organism evidence="6 7">
    <name type="scientific">Petrolisthes cinctipes</name>
    <name type="common">Flat porcelain crab</name>
    <dbReference type="NCBI Taxonomy" id="88211"/>
    <lineage>
        <taxon>Eukaryota</taxon>
        <taxon>Metazoa</taxon>
        <taxon>Ecdysozoa</taxon>
        <taxon>Arthropoda</taxon>
        <taxon>Crustacea</taxon>
        <taxon>Multicrustacea</taxon>
        <taxon>Malacostraca</taxon>
        <taxon>Eumalacostraca</taxon>
        <taxon>Eucarida</taxon>
        <taxon>Decapoda</taxon>
        <taxon>Pleocyemata</taxon>
        <taxon>Anomura</taxon>
        <taxon>Galatheoidea</taxon>
        <taxon>Porcellanidae</taxon>
        <taxon>Petrolisthes</taxon>
    </lineage>
</organism>
<evidence type="ECO:0000256" key="1">
    <source>
        <dbReference type="ARBA" id="ARBA00022737"/>
    </source>
</evidence>
<evidence type="ECO:0000256" key="4">
    <source>
        <dbReference type="SAM" id="MobiDB-lite"/>
    </source>
</evidence>
<keyword evidence="5" id="KW-0472">Membrane</keyword>
<dbReference type="EMBL" id="JAWQEG010002895">
    <property type="protein sequence ID" value="KAK3869072.1"/>
    <property type="molecule type" value="Genomic_DNA"/>
</dbReference>
<feature type="transmembrane region" description="Helical" evidence="5">
    <location>
        <begin position="758"/>
        <end position="781"/>
    </location>
</feature>
<keyword evidence="5" id="KW-0812">Transmembrane</keyword>
<dbReference type="PANTHER" id="PTHR24198">
    <property type="entry name" value="ANKYRIN REPEAT AND PROTEIN KINASE DOMAIN-CONTAINING PROTEIN"/>
    <property type="match status" value="1"/>
</dbReference>
<feature type="repeat" description="ANK" evidence="3">
    <location>
        <begin position="17"/>
        <end position="56"/>
    </location>
</feature>
<dbReference type="InterPro" id="IPR036770">
    <property type="entry name" value="Ankyrin_rpt-contain_sf"/>
</dbReference>
<keyword evidence="5" id="KW-1133">Transmembrane helix</keyword>